<reference evidence="3" key="1">
    <citation type="submission" date="2022-10" db="EMBL/GenBank/DDBJ databases">
        <title>Novel sulphate-reducing endosymbionts in the free-living metamonad Anaeramoeba.</title>
        <authorList>
            <person name="Jerlstrom-Hultqvist J."/>
            <person name="Cepicka I."/>
            <person name="Gallot-Lavallee L."/>
            <person name="Salas-Leiva D."/>
            <person name="Curtis B.A."/>
            <person name="Zahonova K."/>
            <person name="Pipaliya S."/>
            <person name="Dacks J."/>
            <person name="Roger A.J."/>
        </authorList>
    </citation>
    <scope>NUCLEOTIDE SEQUENCE</scope>
    <source>
        <strain evidence="3">BMAN</strain>
    </source>
</reference>
<organism evidence="3 4">
    <name type="scientific">Anaeramoeba ignava</name>
    <name type="common">Anaerobic marine amoeba</name>
    <dbReference type="NCBI Taxonomy" id="1746090"/>
    <lineage>
        <taxon>Eukaryota</taxon>
        <taxon>Metamonada</taxon>
        <taxon>Anaeramoebidae</taxon>
        <taxon>Anaeramoeba</taxon>
    </lineage>
</organism>
<dbReference type="AlphaFoldDB" id="A0A9Q0LAX2"/>
<comment type="caution">
    <text evidence="3">The sequence shown here is derived from an EMBL/GenBank/DDBJ whole genome shotgun (WGS) entry which is preliminary data.</text>
</comment>
<accession>A0A9Q0LAX2</accession>
<feature type="transmembrane region" description="Helical" evidence="1">
    <location>
        <begin position="260"/>
        <end position="282"/>
    </location>
</feature>
<dbReference type="SUPFAM" id="SSF81383">
    <property type="entry name" value="F-box domain"/>
    <property type="match status" value="1"/>
</dbReference>
<dbReference type="InterPro" id="IPR036047">
    <property type="entry name" value="F-box-like_dom_sf"/>
</dbReference>
<evidence type="ECO:0000313" key="4">
    <source>
        <dbReference type="Proteomes" id="UP001149090"/>
    </source>
</evidence>
<dbReference type="Proteomes" id="UP001149090">
    <property type="component" value="Unassembled WGS sequence"/>
</dbReference>
<feature type="transmembrane region" description="Helical" evidence="1">
    <location>
        <begin position="294"/>
        <end position="319"/>
    </location>
</feature>
<name>A0A9Q0LAX2_ANAIG</name>
<protein>
    <submittedName>
        <fullName evidence="3">Dactylin</fullName>
    </submittedName>
</protein>
<feature type="domain" description="F-box" evidence="2">
    <location>
        <begin position="58"/>
        <end position="104"/>
    </location>
</feature>
<evidence type="ECO:0000313" key="3">
    <source>
        <dbReference type="EMBL" id="KAJ5069681.1"/>
    </source>
</evidence>
<evidence type="ECO:0000259" key="2">
    <source>
        <dbReference type="PROSITE" id="PS50181"/>
    </source>
</evidence>
<dbReference type="InterPro" id="IPR001810">
    <property type="entry name" value="F-box_dom"/>
</dbReference>
<keyword evidence="1" id="KW-0472">Membrane</keyword>
<gene>
    <name evidence="3" type="ORF">M0811_02258</name>
</gene>
<keyword evidence="4" id="KW-1185">Reference proteome</keyword>
<evidence type="ECO:0000256" key="1">
    <source>
        <dbReference type="SAM" id="Phobius"/>
    </source>
</evidence>
<dbReference type="EMBL" id="JAPDFW010000103">
    <property type="protein sequence ID" value="KAJ5069681.1"/>
    <property type="molecule type" value="Genomic_DNA"/>
</dbReference>
<sequence length="320" mass="38318">MNSSNLEERNSEQNDSFKLQIFKQKGVISISESNFQLLKKGKYLKSTEKHRISPKEENLIINQLHPEILFMICEYLSPGAFTRLGITCKYFQDIFNDQTTWRQIAKCYQNFFIFDYLEIKPFYLQDGLSILAFQTPINQEIEKIQIENQKLDFPNLDPTHFKKKNAERGIRLEKYSNNEKIDDSTKEDEFLHHMVPIKASTEEERIKYINLLENPKEEMLEKGRKIYQLFLERKKHWENEMINKKRKETLNNFQTKEIDFFSPILIILFSFGFSIYFILITLKKEDKIDTKLSYQSLSIMIPLFAFFIIQLIETIFMFLE</sequence>
<keyword evidence="1" id="KW-0812">Transmembrane</keyword>
<dbReference type="PROSITE" id="PS50181">
    <property type="entry name" value="FBOX"/>
    <property type="match status" value="1"/>
</dbReference>
<dbReference type="Pfam" id="PF12937">
    <property type="entry name" value="F-box-like"/>
    <property type="match status" value="1"/>
</dbReference>
<dbReference type="Gene3D" id="1.20.1280.50">
    <property type="match status" value="1"/>
</dbReference>
<keyword evidence="1" id="KW-1133">Transmembrane helix</keyword>
<proteinExistence type="predicted"/>